<evidence type="ECO:0000313" key="8">
    <source>
        <dbReference type="Proteomes" id="UP000199545"/>
    </source>
</evidence>
<dbReference type="PANTHER" id="PTHR21708">
    <property type="entry name" value="PROBABLE 2-DEHYDROPANTOATE 2-REDUCTASE"/>
    <property type="match status" value="1"/>
</dbReference>
<evidence type="ECO:0000259" key="6">
    <source>
        <dbReference type="Pfam" id="PF08546"/>
    </source>
</evidence>
<dbReference type="InterPro" id="IPR003710">
    <property type="entry name" value="ApbA"/>
</dbReference>
<dbReference type="RefSeq" id="WP_093227382.1">
    <property type="nucleotide sequence ID" value="NZ_FORR01000001.1"/>
</dbReference>
<dbReference type="FunFam" id="3.40.50.720:FF:000307">
    <property type="entry name" value="2-dehydropantoate 2-reductase"/>
    <property type="match status" value="1"/>
</dbReference>
<name>A0A1I3K5M4_9BACL</name>
<dbReference type="AlphaFoldDB" id="A0A1I3K5M4"/>
<dbReference type="GO" id="GO:0005737">
    <property type="term" value="C:cytoplasm"/>
    <property type="evidence" value="ECO:0007669"/>
    <property type="project" value="TreeGrafter"/>
</dbReference>
<dbReference type="STRING" id="46223.SAMN05421852_101335"/>
<evidence type="ECO:0000259" key="5">
    <source>
        <dbReference type="Pfam" id="PF02558"/>
    </source>
</evidence>
<dbReference type="EC" id="1.1.1.169" evidence="4"/>
<dbReference type="SUPFAM" id="SSF51735">
    <property type="entry name" value="NAD(P)-binding Rossmann-fold domains"/>
    <property type="match status" value="1"/>
</dbReference>
<comment type="pathway">
    <text evidence="4">Cofactor biosynthesis; (R)-pantothenate biosynthesis; (R)-pantoate from 3-methyl-2-oxobutanoate: step 2/2.</text>
</comment>
<dbReference type="Gene3D" id="3.40.50.720">
    <property type="entry name" value="NAD(P)-binding Rossmann-like Domain"/>
    <property type="match status" value="1"/>
</dbReference>
<sequence>MRVLVVGAGGVGGYFGGRLVQKGVDVTFLVRPRRKQQLDQEGLIIHSVHGNASLRVKTLQAGDKSDPFDLILLSVKAYHLDEALHSLHPYVSKNTTILPLLNGISHLDKLKQMFGEPFVLGGLCFIESTLNQNGHIEHYSPQHDLVYGELDGEYSDRIKKIEQLFAGANLNAYASRHIIKRMWHKYIFISAMSGITSLTRSSLGPILTSPYGKEVLERLLHEIIAIAKTQEPSIDPDIDLQIMKTVTEISPTFKSSMQRDLEKGLPIETDHLHGTLLRLAPENLDAPLLKTVYSTLMIYEQSRT</sequence>
<dbReference type="OrthoDB" id="9793586at2"/>
<dbReference type="SUPFAM" id="SSF48179">
    <property type="entry name" value="6-phosphogluconate dehydrogenase C-terminal domain-like"/>
    <property type="match status" value="1"/>
</dbReference>
<feature type="domain" description="Ketopantoate reductase N-terminal" evidence="5">
    <location>
        <begin position="3"/>
        <end position="151"/>
    </location>
</feature>
<comment type="catalytic activity">
    <reaction evidence="4">
        <text>(R)-pantoate + NADP(+) = 2-dehydropantoate + NADPH + H(+)</text>
        <dbReference type="Rhea" id="RHEA:16233"/>
        <dbReference type="ChEBI" id="CHEBI:11561"/>
        <dbReference type="ChEBI" id="CHEBI:15378"/>
        <dbReference type="ChEBI" id="CHEBI:15980"/>
        <dbReference type="ChEBI" id="CHEBI:57783"/>
        <dbReference type="ChEBI" id="CHEBI:58349"/>
        <dbReference type="EC" id="1.1.1.169"/>
    </reaction>
</comment>
<accession>A0A1I3K5M4</accession>
<reference evidence="7 8" key="1">
    <citation type="submission" date="2016-10" db="EMBL/GenBank/DDBJ databases">
        <authorList>
            <person name="de Groot N.N."/>
        </authorList>
    </citation>
    <scope>NUCLEOTIDE SEQUENCE [LARGE SCALE GENOMIC DNA]</scope>
    <source>
        <strain evidence="7 8">DSM 44778</strain>
    </source>
</reference>
<dbReference type="FunFam" id="1.10.1040.10:FF:000017">
    <property type="entry name" value="2-dehydropantoate 2-reductase"/>
    <property type="match status" value="1"/>
</dbReference>
<keyword evidence="3 4" id="KW-0560">Oxidoreductase</keyword>
<dbReference type="Gene3D" id="1.10.1040.10">
    <property type="entry name" value="N-(1-d-carboxylethyl)-l-norvaline Dehydrogenase, domain 2"/>
    <property type="match status" value="1"/>
</dbReference>
<protein>
    <recommendedName>
        <fullName evidence="4">2-dehydropantoate 2-reductase</fullName>
        <ecNumber evidence="4">1.1.1.169</ecNumber>
    </recommendedName>
    <alternativeName>
        <fullName evidence="4">Ketopantoate reductase</fullName>
    </alternativeName>
</protein>
<dbReference type="EMBL" id="FORR01000001">
    <property type="protein sequence ID" value="SFI67590.1"/>
    <property type="molecule type" value="Genomic_DNA"/>
</dbReference>
<dbReference type="GO" id="GO:0015940">
    <property type="term" value="P:pantothenate biosynthetic process"/>
    <property type="evidence" value="ECO:0007669"/>
    <property type="project" value="UniProtKB-UniPathway"/>
</dbReference>
<evidence type="ECO:0000256" key="4">
    <source>
        <dbReference type="RuleBase" id="RU362068"/>
    </source>
</evidence>
<comment type="function">
    <text evidence="4">Catalyzes the NADPH-dependent reduction of ketopantoate into pantoic acid.</text>
</comment>
<comment type="similarity">
    <text evidence="1 4">Belongs to the ketopantoate reductase family.</text>
</comment>
<gene>
    <name evidence="7" type="ORF">SAMN05421852_101335</name>
</gene>
<keyword evidence="4" id="KW-0566">Pantothenate biosynthesis</keyword>
<dbReference type="Proteomes" id="UP000199545">
    <property type="component" value="Unassembled WGS sequence"/>
</dbReference>
<evidence type="ECO:0000256" key="2">
    <source>
        <dbReference type="ARBA" id="ARBA00022857"/>
    </source>
</evidence>
<dbReference type="Pfam" id="PF08546">
    <property type="entry name" value="ApbA_C"/>
    <property type="match status" value="1"/>
</dbReference>
<dbReference type="InterPro" id="IPR013332">
    <property type="entry name" value="KPR_N"/>
</dbReference>
<dbReference type="InterPro" id="IPR008927">
    <property type="entry name" value="6-PGluconate_DH-like_C_sf"/>
</dbReference>
<dbReference type="NCBIfam" id="TIGR00745">
    <property type="entry name" value="apbA_panE"/>
    <property type="match status" value="1"/>
</dbReference>
<dbReference type="Pfam" id="PF02558">
    <property type="entry name" value="ApbA"/>
    <property type="match status" value="1"/>
</dbReference>
<dbReference type="PANTHER" id="PTHR21708:SF26">
    <property type="entry name" value="2-DEHYDROPANTOATE 2-REDUCTASE"/>
    <property type="match status" value="1"/>
</dbReference>
<organism evidence="7 8">
    <name type="scientific">Thermoflavimicrobium dichotomicum</name>
    <dbReference type="NCBI Taxonomy" id="46223"/>
    <lineage>
        <taxon>Bacteria</taxon>
        <taxon>Bacillati</taxon>
        <taxon>Bacillota</taxon>
        <taxon>Bacilli</taxon>
        <taxon>Bacillales</taxon>
        <taxon>Thermoactinomycetaceae</taxon>
        <taxon>Thermoflavimicrobium</taxon>
    </lineage>
</organism>
<evidence type="ECO:0000313" key="7">
    <source>
        <dbReference type="EMBL" id="SFI67590.1"/>
    </source>
</evidence>
<dbReference type="InterPro" id="IPR036291">
    <property type="entry name" value="NAD(P)-bd_dom_sf"/>
</dbReference>
<evidence type="ECO:0000256" key="1">
    <source>
        <dbReference type="ARBA" id="ARBA00007870"/>
    </source>
</evidence>
<keyword evidence="8" id="KW-1185">Reference proteome</keyword>
<dbReference type="InterPro" id="IPR013328">
    <property type="entry name" value="6PGD_dom2"/>
</dbReference>
<dbReference type="UniPathway" id="UPA00028">
    <property type="reaction ID" value="UER00004"/>
</dbReference>
<dbReference type="InterPro" id="IPR051402">
    <property type="entry name" value="KPR-Related"/>
</dbReference>
<evidence type="ECO:0000256" key="3">
    <source>
        <dbReference type="ARBA" id="ARBA00023002"/>
    </source>
</evidence>
<proteinExistence type="inferred from homology"/>
<feature type="domain" description="Ketopantoate reductase C-terminal" evidence="6">
    <location>
        <begin position="178"/>
        <end position="298"/>
    </location>
</feature>
<keyword evidence="2 4" id="KW-0521">NADP</keyword>
<dbReference type="GO" id="GO:0008677">
    <property type="term" value="F:2-dehydropantoate 2-reductase activity"/>
    <property type="evidence" value="ECO:0007669"/>
    <property type="project" value="UniProtKB-EC"/>
</dbReference>
<dbReference type="InterPro" id="IPR013752">
    <property type="entry name" value="KPA_reductase"/>
</dbReference>